<dbReference type="InterPro" id="IPR000551">
    <property type="entry name" value="MerR-type_HTH_dom"/>
</dbReference>
<dbReference type="RefSeq" id="WP_037549904.1">
    <property type="nucleotide sequence ID" value="NZ_JNUP01000072.1"/>
</dbReference>
<dbReference type="SMART" id="SM00422">
    <property type="entry name" value="HTH_MERR"/>
    <property type="match status" value="2"/>
</dbReference>
<evidence type="ECO:0000256" key="1">
    <source>
        <dbReference type="ARBA" id="ARBA00022491"/>
    </source>
</evidence>
<dbReference type="STRING" id="1480694.DC28_14080"/>
<dbReference type="PROSITE" id="PS50937">
    <property type="entry name" value="HTH_MERR_2"/>
    <property type="match status" value="2"/>
</dbReference>
<feature type="domain" description="HTH merR-type" evidence="5">
    <location>
        <begin position="161"/>
        <end position="219"/>
    </location>
</feature>
<keyword evidence="3" id="KW-0238">DNA-binding</keyword>
<keyword evidence="7" id="KW-1185">Reference proteome</keyword>
<keyword evidence="4" id="KW-0804">Transcription</keyword>
<dbReference type="GO" id="GO:0003677">
    <property type="term" value="F:DNA binding"/>
    <property type="evidence" value="ECO:0007669"/>
    <property type="project" value="UniProtKB-KW"/>
</dbReference>
<dbReference type="PANTHER" id="PTHR30204:SF69">
    <property type="entry name" value="MERR-FAMILY TRANSCRIPTIONAL REGULATOR"/>
    <property type="match status" value="1"/>
</dbReference>
<dbReference type="EMBL" id="JNUP01000072">
    <property type="protein sequence ID" value="KGE70642.1"/>
    <property type="molecule type" value="Genomic_DNA"/>
</dbReference>
<dbReference type="GO" id="GO:0003700">
    <property type="term" value="F:DNA-binding transcription factor activity"/>
    <property type="evidence" value="ECO:0007669"/>
    <property type="project" value="InterPro"/>
</dbReference>
<feature type="domain" description="HTH merR-type" evidence="5">
    <location>
        <begin position="30"/>
        <end position="84"/>
    </location>
</feature>
<dbReference type="eggNOG" id="COG0789">
    <property type="taxonomic scope" value="Bacteria"/>
</dbReference>
<dbReference type="CDD" id="cd00592">
    <property type="entry name" value="HTH_MerR-like"/>
    <property type="match status" value="1"/>
</dbReference>
<proteinExistence type="predicted"/>
<dbReference type="Gene3D" id="1.10.1660.10">
    <property type="match status" value="2"/>
</dbReference>
<dbReference type="PANTHER" id="PTHR30204">
    <property type="entry name" value="REDOX-CYCLING DRUG-SENSING TRANSCRIPTIONAL ACTIVATOR SOXR"/>
    <property type="match status" value="1"/>
</dbReference>
<name>A0A098QVV2_9SPIO</name>
<dbReference type="OrthoDB" id="9814833at2"/>
<dbReference type="InterPro" id="IPR009061">
    <property type="entry name" value="DNA-bd_dom_put_sf"/>
</dbReference>
<evidence type="ECO:0000256" key="3">
    <source>
        <dbReference type="ARBA" id="ARBA00023125"/>
    </source>
</evidence>
<keyword evidence="2" id="KW-0805">Transcription regulation</keyword>
<evidence type="ECO:0000313" key="7">
    <source>
        <dbReference type="Proteomes" id="UP000029692"/>
    </source>
</evidence>
<comment type="caution">
    <text evidence="6">The sequence shown here is derived from an EMBL/GenBank/DDBJ whole genome shotgun (WGS) entry which is preliminary data.</text>
</comment>
<sequence>MTEYGYSTVSSAGEHEAIHIRFPQGLSCPRLAKLMGRHPNTLRRYEEWGFIEPVRRQPNGYRIYTPRQIIQALFAVTALRAGFQDWQGRRRVKSMISLIVEGSYSEASILLDHHRRDLEERLTHALEVKEIVTSRGACSPGCTQPNTETPGLSRKAAAAELGISPHTIRDWERNALVTPDYGKHHWRLYHPHHLDQLRIIRMLRQAGYSYMGILSLLYGSTSSEDLTFARDTWDQTLTRLIDDSRRMDELLAELILLKTRSMGLPLEG</sequence>
<evidence type="ECO:0000256" key="2">
    <source>
        <dbReference type="ARBA" id="ARBA00023015"/>
    </source>
</evidence>
<organism evidence="6 7">
    <name type="scientific">Spirochaeta lutea</name>
    <dbReference type="NCBI Taxonomy" id="1480694"/>
    <lineage>
        <taxon>Bacteria</taxon>
        <taxon>Pseudomonadati</taxon>
        <taxon>Spirochaetota</taxon>
        <taxon>Spirochaetia</taxon>
        <taxon>Spirochaetales</taxon>
        <taxon>Spirochaetaceae</taxon>
        <taxon>Spirochaeta</taxon>
    </lineage>
</organism>
<evidence type="ECO:0000313" key="6">
    <source>
        <dbReference type="EMBL" id="KGE70642.1"/>
    </source>
</evidence>
<dbReference type="Proteomes" id="UP000029692">
    <property type="component" value="Unassembled WGS sequence"/>
</dbReference>
<gene>
    <name evidence="6" type="ORF">DC28_14080</name>
</gene>
<dbReference type="InterPro" id="IPR047057">
    <property type="entry name" value="MerR_fam"/>
</dbReference>
<reference evidence="6 7" key="1">
    <citation type="submission" date="2014-05" db="EMBL/GenBank/DDBJ databases">
        <title>De novo Genome Sequence of Spirocheata sp.</title>
        <authorList>
            <person name="Shivani Y."/>
            <person name="Subhash Y."/>
            <person name="Tushar L."/>
            <person name="Sasikala C."/>
            <person name="Ramana C.V."/>
        </authorList>
    </citation>
    <scope>NUCLEOTIDE SEQUENCE [LARGE SCALE GENOMIC DNA]</scope>
    <source>
        <strain evidence="6 7">JC230</strain>
    </source>
</reference>
<dbReference type="Pfam" id="PF13411">
    <property type="entry name" value="MerR_1"/>
    <property type="match status" value="1"/>
</dbReference>
<accession>A0A098QVV2</accession>
<evidence type="ECO:0000256" key="4">
    <source>
        <dbReference type="ARBA" id="ARBA00023163"/>
    </source>
</evidence>
<dbReference type="AlphaFoldDB" id="A0A098QVV2"/>
<dbReference type="SUPFAM" id="SSF46955">
    <property type="entry name" value="Putative DNA-binding domain"/>
    <property type="match status" value="2"/>
</dbReference>
<protein>
    <recommendedName>
        <fullName evidence="5">HTH merR-type domain-containing protein</fullName>
    </recommendedName>
</protein>
<evidence type="ECO:0000259" key="5">
    <source>
        <dbReference type="PROSITE" id="PS50937"/>
    </source>
</evidence>
<keyword evidence="1" id="KW-0678">Repressor</keyword>
<dbReference type="Pfam" id="PF00376">
    <property type="entry name" value="MerR"/>
    <property type="match status" value="1"/>
</dbReference>